<proteinExistence type="inferred from homology"/>
<feature type="transmembrane region" description="Helical" evidence="3">
    <location>
        <begin position="439"/>
        <end position="463"/>
    </location>
</feature>
<protein>
    <submittedName>
        <fullName evidence="4">Spore germination protein</fullName>
    </submittedName>
</protein>
<feature type="transmembrane region" description="Helical" evidence="3">
    <location>
        <begin position="316"/>
        <end position="337"/>
    </location>
</feature>
<feature type="transmembrane region" description="Helical" evidence="3">
    <location>
        <begin position="410"/>
        <end position="427"/>
    </location>
</feature>
<name>A0ABW4JCE5_9BACL</name>
<evidence type="ECO:0000313" key="5">
    <source>
        <dbReference type="Proteomes" id="UP001597079"/>
    </source>
</evidence>
<dbReference type="PANTHER" id="PTHR22550">
    <property type="entry name" value="SPORE GERMINATION PROTEIN"/>
    <property type="match status" value="1"/>
</dbReference>
<keyword evidence="3" id="KW-0812">Transmembrane</keyword>
<comment type="caution">
    <text evidence="4">The sequence shown here is derived from an EMBL/GenBank/DDBJ whole genome shotgun (WGS) entry which is preliminary data.</text>
</comment>
<dbReference type="InterPro" id="IPR050768">
    <property type="entry name" value="UPF0353/GerABKA_families"/>
</dbReference>
<reference evidence="5" key="1">
    <citation type="journal article" date="2019" name="Int. J. Syst. Evol. Microbiol.">
        <title>The Global Catalogue of Microorganisms (GCM) 10K type strain sequencing project: providing services to taxonomists for standard genome sequencing and annotation.</title>
        <authorList>
            <consortium name="The Broad Institute Genomics Platform"/>
            <consortium name="The Broad Institute Genome Sequencing Center for Infectious Disease"/>
            <person name="Wu L."/>
            <person name="Ma J."/>
        </authorList>
    </citation>
    <scope>NUCLEOTIDE SEQUENCE [LARGE SCALE GENOMIC DNA]</scope>
    <source>
        <strain evidence="5">CGMCC 1.12286</strain>
    </source>
</reference>
<organism evidence="4 5">
    <name type="scientific">Alicyclobacillus fodiniaquatilis</name>
    <dbReference type="NCBI Taxonomy" id="1661150"/>
    <lineage>
        <taxon>Bacteria</taxon>
        <taxon>Bacillati</taxon>
        <taxon>Bacillota</taxon>
        <taxon>Bacilli</taxon>
        <taxon>Bacillales</taxon>
        <taxon>Alicyclobacillaceae</taxon>
        <taxon>Alicyclobacillus</taxon>
    </lineage>
</organism>
<dbReference type="RefSeq" id="WP_377941249.1">
    <property type="nucleotide sequence ID" value="NZ_JBHUCX010000013.1"/>
</dbReference>
<dbReference type="Proteomes" id="UP001597079">
    <property type="component" value="Unassembled WGS sequence"/>
</dbReference>
<dbReference type="PANTHER" id="PTHR22550:SF5">
    <property type="entry name" value="LEUCINE ZIPPER PROTEIN 4"/>
    <property type="match status" value="1"/>
</dbReference>
<comment type="similarity">
    <text evidence="1">Belongs to the GerABKA family.</text>
</comment>
<accession>A0ABW4JCE5</accession>
<gene>
    <name evidence="4" type="ORF">ACFSB2_03350</name>
</gene>
<keyword evidence="3" id="KW-1133">Transmembrane helix</keyword>
<dbReference type="EMBL" id="JBHUCX010000013">
    <property type="protein sequence ID" value="MFD1673744.1"/>
    <property type="molecule type" value="Genomic_DNA"/>
</dbReference>
<evidence type="ECO:0000313" key="4">
    <source>
        <dbReference type="EMBL" id="MFD1673744.1"/>
    </source>
</evidence>
<dbReference type="InterPro" id="IPR004995">
    <property type="entry name" value="Spore_Ger"/>
</dbReference>
<dbReference type="Pfam" id="PF03323">
    <property type="entry name" value="GerA"/>
    <property type="match status" value="1"/>
</dbReference>
<evidence type="ECO:0000256" key="3">
    <source>
        <dbReference type="SAM" id="Phobius"/>
    </source>
</evidence>
<sequence>MKKLIKRLRIAHHDVDGTDAQQLSGVQNEPIYTDLTEVERSLRKHFDMCSDVSFRTIETPQRNAKFLLVFVNGMVDTKTLDDELLKPLIFSYSPHSRDRIYSLKEIVEKELVPVAQVKTVRTVDEAIEHILKSSVAVFLDGESVALTVDMSAGKERAIEEPKTEGNIRGPRDGFNENLQTNTVLIRQRISSPKLKVESRKVGEITNTNIVIVYIMGLVNESILKEVRRRLDGIKIDGVLESGYIEEFIEDTSFSPFPQVQNTERPDVVAAALLEGKIAIVSDGTPFVLIVPMTFWSALQAADDHYERFLYTTAIRWIRLALLIISLTFPSFYVAATTFHPEMVPYRLILSIAKAREIIPFPVVLEVFVMECMFEGLREAGVRLPKEIGSAVSIVGSLVIGQAAVEASILSAPVVIVVASTGIASFAIPRYNFGTSIRLLRFGVLFMAGWLGFFGIAVALIAILSHMVTLRSFGIPYMSPTAPISVSNLKDTVIRAPWWNMKFRPALISNNRQRASTKGRGKNEI</sequence>
<keyword evidence="2 3" id="KW-0472">Membrane</keyword>
<evidence type="ECO:0000256" key="1">
    <source>
        <dbReference type="ARBA" id="ARBA00005278"/>
    </source>
</evidence>
<evidence type="ECO:0000256" key="2">
    <source>
        <dbReference type="ARBA" id="ARBA00023136"/>
    </source>
</evidence>
<keyword evidence="5" id="KW-1185">Reference proteome</keyword>
<dbReference type="PIRSF" id="PIRSF005690">
    <property type="entry name" value="GerBA"/>
    <property type="match status" value="1"/>
</dbReference>